<gene>
    <name evidence="10" type="ORF">FIBRA_08285</name>
</gene>
<comment type="similarity">
    <text evidence="2">Belongs to the pinin family.</text>
</comment>
<dbReference type="EMBL" id="HE797222">
    <property type="protein sequence ID" value="CCM06039.1"/>
    <property type="molecule type" value="Genomic_DNA"/>
</dbReference>
<organism evidence="10 11">
    <name type="scientific">Fibroporia radiculosa</name>
    <dbReference type="NCBI Taxonomy" id="599839"/>
    <lineage>
        <taxon>Eukaryota</taxon>
        <taxon>Fungi</taxon>
        <taxon>Dikarya</taxon>
        <taxon>Basidiomycota</taxon>
        <taxon>Agaricomycotina</taxon>
        <taxon>Agaricomycetes</taxon>
        <taxon>Polyporales</taxon>
        <taxon>Fibroporiaceae</taxon>
        <taxon>Fibroporia</taxon>
    </lineage>
</organism>
<comment type="subcellular location">
    <subcellularLocation>
        <location evidence="1">Nucleus</location>
    </subcellularLocation>
</comment>
<dbReference type="PANTHER" id="PTHR12707">
    <property type="entry name" value="PINN"/>
    <property type="match status" value="1"/>
</dbReference>
<evidence type="ECO:0000259" key="9">
    <source>
        <dbReference type="Pfam" id="PF04696"/>
    </source>
</evidence>
<feature type="compositionally biased region" description="Basic and acidic residues" evidence="8">
    <location>
        <begin position="76"/>
        <end position="127"/>
    </location>
</feature>
<keyword evidence="5" id="KW-0804">Transcription</keyword>
<evidence type="ECO:0000256" key="1">
    <source>
        <dbReference type="ARBA" id="ARBA00004123"/>
    </source>
</evidence>
<evidence type="ECO:0000313" key="11">
    <source>
        <dbReference type="Proteomes" id="UP000006352"/>
    </source>
</evidence>
<evidence type="ECO:0000256" key="5">
    <source>
        <dbReference type="ARBA" id="ARBA00023163"/>
    </source>
</evidence>
<feature type="domain" description="Pinin/SDK/MemA protein" evidence="9">
    <location>
        <begin position="57"/>
        <end position="152"/>
    </location>
</feature>
<reference evidence="10 11" key="1">
    <citation type="journal article" date="2012" name="Appl. Environ. Microbiol.">
        <title>Short-read sequencing for genomic analysis of the brown rot fungus Fibroporia radiculosa.</title>
        <authorList>
            <person name="Tang J.D."/>
            <person name="Perkins A.D."/>
            <person name="Sonstegard T.S."/>
            <person name="Schroeder S.G."/>
            <person name="Burgess S.C."/>
            <person name="Diehl S.V."/>
        </authorList>
    </citation>
    <scope>NUCLEOTIDE SEQUENCE [LARGE SCALE GENOMIC DNA]</scope>
    <source>
        <strain evidence="10 11">TFFH 294</strain>
    </source>
</reference>
<evidence type="ECO:0000256" key="6">
    <source>
        <dbReference type="ARBA" id="ARBA00023187"/>
    </source>
</evidence>
<proteinExistence type="inferred from homology"/>
<keyword evidence="4" id="KW-0805">Transcription regulation</keyword>
<keyword evidence="7" id="KW-0539">Nucleus</keyword>
<keyword evidence="3" id="KW-0507">mRNA processing</keyword>
<feature type="compositionally biased region" description="Polar residues" evidence="8">
    <location>
        <begin position="308"/>
        <end position="321"/>
    </location>
</feature>
<accession>J4H533</accession>
<keyword evidence="11" id="KW-1185">Reference proteome</keyword>
<dbReference type="GO" id="GO:0008380">
    <property type="term" value="P:RNA splicing"/>
    <property type="evidence" value="ECO:0007669"/>
    <property type="project" value="UniProtKB-KW"/>
</dbReference>
<evidence type="ECO:0000256" key="4">
    <source>
        <dbReference type="ARBA" id="ARBA00023015"/>
    </source>
</evidence>
<sequence>MATESLQPQQTPDTDTPMMDPNTEPADTDAQNAADVDESLQKGRKRPRIEMGIESSQQRKRGKSMFGLVVGTLTRAKNEDKERNSSEAAKKRQLIEQRLQEKLKAETDSVRRAEEAKKDKTAANRKEEELQLRDSIYKMRRTRLPLLANFLLTSDIIPELDSLSSPLDEIQSTTMDSDPSSEGISKPARATGTTALSGPPRAHPPPLYYRPAVLTSAQEAFLKKRKDEVRIAVESEWADFAAERSAGIADITRLRQRVAEEEGRTKSANAKALDDGDVDDERSQNQAEQKETDQNVKSGPGGPPEAEVSQSAQNGSRNTSGGEDIKMDVDDSGAGTIGPEKTHGDKEENAPVPMHADDDDAVEY</sequence>
<dbReference type="OrthoDB" id="330772at2759"/>
<dbReference type="GO" id="GO:0006397">
    <property type="term" value="P:mRNA processing"/>
    <property type="evidence" value="ECO:0007669"/>
    <property type="project" value="UniProtKB-KW"/>
</dbReference>
<dbReference type="STRING" id="599839.J4H533"/>
<feature type="compositionally biased region" description="Basic and acidic residues" evidence="8">
    <location>
        <begin position="340"/>
        <end position="349"/>
    </location>
</feature>
<feature type="compositionally biased region" description="Polar residues" evidence="8">
    <location>
        <begin position="169"/>
        <end position="183"/>
    </location>
</feature>
<dbReference type="HOGENOM" id="CLU_068517_0_0_1"/>
<keyword evidence="6" id="KW-0508">mRNA splicing</keyword>
<dbReference type="PANTHER" id="PTHR12707:SF0">
    <property type="entry name" value="PININ"/>
    <property type="match status" value="1"/>
</dbReference>
<evidence type="ECO:0000256" key="8">
    <source>
        <dbReference type="SAM" id="MobiDB-lite"/>
    </source>
</evidence>
<dbReference type="InParanoid" id="J4H533"/>
<evidence type="ECO:0000313" key="10">
    <source>
        <dbReference type="EMBL" id="CCM06039.1"/>
    </source>
</evidence>
<dbReference type="InterPro" id="IPR039853">
    <property type="entry name" value="Pinin"/>
</dbReference>
<dbReference type="Proteomes" id="UP000006352">
    <property type="component" value="Unassembled WGS sequence"/>
</dbReference>
<dbReference type="GeneID" id="24100950"/>
<dbReference type="AlphaFoldDB" id="J4H533"/>
<name>J4H533_9APHY</name>
<evidence type="ECO:0000256" key="7">
    <source>
        <dbReference type="ARBA" id="ARBA00023242"/>
    </source>
</evidence>
<feature type="region of interest" description="Disordered" evidence="8">
    <location>
        <begin position="1"/>
        <end position="127"/>
    </location>
</feature>
<feature type="compositionally biased region" description="Polar residues" evidence="8">
    <location>
        <begin position="1"/>
        <end position="14"/>
    </location>
</feature>
<dbReference type="InterPro" id="IPR006786">
    <property type="entry name" value="Pinin_SDK_MemA"/>
</dbReference>
<feature type="region of interest" description="Disordered" evidence="8">
    <location>
        <begin position="169"/>
        <end position="208"/>
    </location>
</feature>
<dbReference type="Pfam" id="PF04696">
    <property type="entry name" value="Pinin_SDK_memA"/>
    <property type="match status" value="1"/>
</dbReference>
<evidence type="ECO:0000256" key="3">
    <source>
        <dbReference type="ARBA" id="ARBA00022664"/>
    </source>
</evidence>
<dbReference type="GO" id="GO:0071013">
    <property type="term" value="C:catalytic step 2 spliceosome"/>
    <property type="evidence" value="ECO:0007669"/>
    <property type="project" value="TreeGrafter"/>
</dbReference>
<feature type="region of interest" description="Disordered" evidence="8">
    <location>
        <begin position="257"/>
        <end position="364"/>
    </location>
</feature>
<protein>
    <recommendedName>
        <fullName evidence="9">Pinin/SDK/MemA protein domain-containing protein</fullName>
    </recommendedName>
</protein>
<dbReference type="RefSeq" id="XP_012185322.1">
    <property type="nucleotide sequence ID" value="XM_012329932.1"/>
</dbReference>
<evidence type="ECO:0000256" key="2">
    <source>
        <dbReference type="ARBA" id="ARBA00010386"/>
    </source>
</evidence>